<dbReference type="Proteomes" id="UP000805193">
    <property type="component" value="Unassembled WGS sequence"/>
</dbReference>
<organism evidence="1 2">
    <name type="scientific">Ixodes persulcatus</name>
    <name type="common">Taiga tick</name>
    <dbReference type="NCBI Taxonomy" id="34615"/>
    <lineage>
        <taxon>Eukaryota</taxon>
        <taxon>Metazoa</taxon>
        <taxon>Ecdysozoa</taxon>
        <taxon>Arthropoda</taxon>
        <taxon>Chelicerata</taxon>
        <taxon>Arachnida</taxon>
        <taxon>Acari</taxon>
        <taxon>Parasitiformes</taxon>
        <taxon>Ixodida</taxon>
        <taxon>Ixodoidea</taxon>
        <taxon>Ixodidae</taxon>
        <taxon>Ixodinae</taxon>
        <taxon>Ixodes</taxon>
    </lineage>
</organism>
<name>A0AC60QF99_IXOPE</name>
<gene>
    <name evidence="1" type="ORF">HPB47_021354</name>
</gene>
<protein>
    <submittedName>
        <fullName evidence="1">Uncharacterized protein</fullName>
    </submittedName>
</protein>
<proteinExistence type="predicted"/>
<dbReference type="EMBL" id="JABSTQ010009187">
    <property type="protein sequence ID" value="KAG0431900.1"/>
    <property type="molecule type" value="Genomic_DNA"/>
</dbReference>
<comment type="caution">
    <text evidence="1">The sequence shown here is derived from an EMBL/GenBank/DDBJ whole genome shotgun (WGS) entry which is preliminary data.</text>
</comment>
<keyword evidence="2" id="KW-1185">Reference proteome</keyword>
<accession>A0AC60QF99</accession>
<evidence type="ECO:0000313" key="1">
    <source>
        <dbReference type="EMBL" id="KAG0431900.1"/>
    </source>
</evidence>
<evidence type="ECO:0000313" key="2">
    <source>
        <dbReference type="Proteomes" id="UP000805193"/>
    </source>
</evidence>
<reference evidence="1 2" key="1">
    <citation type="journal article" date="2020" name="Cell">
        <title>Large-Scale Comparative Analyses of Tick Genomes Elucidate Their Genetic Diversity and Vector Capacities.</title>
        <authorList>
            <consortium name="Tick Genome and Microbiome Consortium (TIGMIC)"/>
            <person name="Jia N."/>
            <person name="Wang J."/>
            <person name="Shi W."/>
            <person name="Du L."/>
            <person name="Sun Y."/>
            <person name="Zhan W."/>
            <person name="Jiang J.F."/>
            <person name="Wang Q."/>
            <person name="Zhang B."/>
            <person name="Ji P."/>
            <person name="Bell-Sakyi L."/>
            <person name="Cui X.M."/>
            <person name="Yuan T.T."/>
            <person name="Jiang B.G."/>
            <person name="Yang W.F."/>
            <person name="Lam T.T."/>
            <person name="Chang Q.C."/>
            <person name="Ding S.J."/>
            <person name="Wang X.J."/>
            <person name="Zhu J.G."/>
            <person name="Ruan X.D."/>
            <person name="Zhao L."/>
            <person name="Wei J.T."/>
            <person name="Ye R.Z."/>
            <person name="Que T.C."/>
            <person name="Du C.H."/>
            <person name="Zhou Y.H."/>
            <person name="Cheng J.X."/>
            <person name="Dai P.F."/>
            <person name="Guo W.B."/>
            <person name="Han X.H."/>
            <person name="Huang E.J."/>
            <person name="Li L.F."/>
            <person name="Wei W."/>
            <person name="Gao Y.C."/>
            <person name="Liu J.Z."/>
            <person name="Shao H.Z."/>
            <person name="Wang X."/>
            <person name="Wang C.C."/>
            <person name="Yang T.C."/>
            <person name="Huo Q.B."/>
            <person name="Li W."/>
            <person name="Chen H.Y."/>
            <person name="Chen S.E."/>
            <person name="Zhou L.G."/>
            <person name="Ni X.B."/>
            <person name="Tian J.H."/>
            <person name="Sheng Y."/>
            <person name="Liu T."/>
            <person name="Pan Y.S."/>
            <person name="Xia L.Y."/>
            <person name="Li J."/>
            <person name="Zhao F."/>
            <person name="Cao W.C."/>
        </authorList>
    </citation>
    <scope>NUCLEOTIDE SEQUENCE [LARGE SCALE GENOMIC DNA]</scope>
    <source>
        <strain evidence="1">Iper-2018</strain>
    </source>
</reference>
<sequence>MIEECTNEFLKIMEEDEAAQERGGIDISPAFCRLSLEILLRFTMSARLNIQAASEETEAILNAARNTARRFPLGWLMICTDLHAKICLVSLLKGGLKIVMRPRNGLDLRMWRPYQLIDYLANAVGASVEELVLGGRSYPLGTHLAAPDDSVEGVFRELITARMLGQSVSALIFFAGQILPRHVVQYGRRQQVILYRPFKQVCTTCVKEEHRADICRTPGTQTCPRCTSPTLAPGHACLPKCLLCDGDDPTGDKICQH</sequence>